<dbReference type="Proteomes" id="UP000261284">
    <property type="component" value="Unassembled WGS sequence"/>
</dbReference>
<comment type="caution">
    <text evidence="2">The sequence shown here is derived from an EMBL/GenBank/DDBJ whole genome shotgun (WGS) entry which is preliminary data.</text>
</comment>
<name>A0A3E1NGJ6_9BACT</name>
<evidence type="ECO:0000313" key="2">
    <source>
        <dbReference type="EMBL" id="RFM27069.1"/>
    </source>
</evidence>
<feature type="chain" id="PRO_5017534289" description="DUF4625 domain-containing protein" evidence="1">
    <location>
        <begin position="30"/>
        <end position="163"/>
    </location>
</feature>
<dbReference type="AlphaFoldDB" id="A0A3E1NGJ6"/>
<proteinExistence type="predicted"/>
<sequence length="163" mass="18361">MKQQPAENKNYKLVKAKLFIIGLIAIALAACSKDQFSTKPQLTFKSVNDTSFVQRQLMTFKIDFTDKEGDIQDTLWVQKISFTCSDGDFTSGYQVPDFTATKNLQGQFEINYVYNASDGGYPSINACPTAARVDSCYFRFWLKDKGNHISDTVRSPVIKLLAQ</sequence>
<evidence type="ECO:0000313" key="3">
    <source>
        <dbReference type="Proteomes" id="UP000261284"/>
    </source>
</evidence>
<keyword evidence="1" id="KW-0732">Signal</keyword>
<protein>
    <recommendedName>
        <fullName evidence="4">DUF4625 domain-containing protein</fullName>
    </recommendedName>
</protein>
<dbReference type="PROSITE" id="PS51257">
    <property type="entry name" value="PROKAR_LIPOPROTEIN"/>
    <property type="match status" value="1"/>
</dbReference>
<evidence type="ECO:0000256" key="1">
    <source>
        <dbReference type="SAM" id="SignalP"/>
    </source>
</evidence>
<accession>A0A3E1NGJ6</accession>
<organism evidence="2 3">
    <name type="scientific">Deminuibacter soli</name>
    <dbReference type="NCBI Taxonomy" id="2291815"/>
    <lineage>
        <taxon>Bacteria</taxon>
        <taxon>Pseudomonadati</taxon>
        <taxon>Bacteroidota</taxon>
        <taxon>Chitinophagia</taxon>
        <taxon>Chitinophagales</taxon>
        <taxon>Chitinophagaceae</taxon>
        <taxon>Deminuibacter</taxon>
    </lineage>
</organism>
<keyword evidence="3" id="KW-1185">Reference proteome</keyword>
<feature type="signal peptide" evidence="1">
    <location>
        <begin position="1"/>
        <end position="29"/>
    </location>
</feature>
<gene>
    <name evidence="2" type="ORF">DXN05_16510</name>
</gene>
<dbReference type="EMBL" id="QTJU01000006">
    <property type="protein sequence ID" value="RFM27069.1"/>
    <property type="molecule type" value="Genomic_DNA"/>
</dbReference>
<evidence type="ECO:0008006" key="4">
    <source>
        <dbReference type="Google" id="ProtNLM"/>
    </source>
</evidence>
<reference evidence="2 3" key="1">
    <citation type="submission" date="2018-08" db="EMBL/GenBank/DDBJ databases">
        <title>Chitinophagaceae sp. K23C18032701, a novel bacterium isolated from forest soil.</title>
        <authorList>
            <person name="Wang C."/>
        </authorList>
    </citation>
    <scope>NUCLEOTIDE SEQUENCE [LARGE SCALE GENOMIC DNA]</scope>
    <source>
        <strain evidence="2 3">K23C18032701</strain>
    </source>
</reference>